<gene>
    <name evidence="1" type="ORF">MYCIT1_LOCUS35026</name>
</gene>
<reference evidence="1" key="1">
    <citation type="submission" date="2023-11" db="EMBL/GenBank/DDBJ databases">
        <authorList>
            <person name="De Vega J J."/>
            <person name="De Vega J J."/>
        </authorList>
    </citation>
    <scope>NUCLEOTIDE SEQUENCE</scope>
</reference>
<keyword evidence="2" id="KW-1185">Reference proteome</keyword>
<name>A0AAD2HVA3_9AGAR</name>
<protein>
    <submittedName>
        <fullName evidence="1">Uncharacterized protein</fullName>
    </submittedName>
</protein>
<dbReference type="Proteomes" id="UP001295794">
    <property type="component" value="Unassembled WGS sequence"/>
</dbReference>
<dbReference type="AlphaFoldDB" id="A0AAD2HVA3"/>
<proteinExistence type="predicted"/>
<dbReference type="EMBL" id="CAVNYO010000463">
    <property type="protein sequence ID" value="CAK5282899.1"/>
    <property type="molecule type" value="Genomic_DNA"/>
</dbReference>
<evidence type="ECO:0000313" key="2">
    <source>
        <dbReference type="Proteomes" id="UP001295794"/>
    </source>
</evidence>
<comment type="caution">
    <text evidence="1">The sequence shown here is derived from an EMBL/GenBank/DDBJ whole genome shotgun (WGS) entry which is preliminary data.</text>
</comment>
<evidence type="ECO:0000313" key="1">
    <source>
        <dbReference type="EMBL" id="CAK5282899.1"/>
    </source>
</evidence>
<accession>A0AAD2HVA3</accession>
<organism evidence="1 2">
    <name type="scientific">Mycena citricolor</name>
    <dbReference type="NCBI Taxonomy" id="2018698"/>
    <lineage>
        <taxon>Eukaryota</taxon>
        <taxon>Fungi</taxon>
        <taxon>Dikarya</taxon>
        <taxon>Basidiomycota</taxon>
        <taxon>Agaricomycotina</taxon>
        <taxon>Agaricomycetes</taxon>
        <taxon>Agaricomycetidae</taxon>
        <taxon>Agaricales</taxon>
        <taxon>Marasmiineae</taxon>
        <taxon>Mycenaceae</taxon>
        <taxon>Mycena</taxon>
    </lineage>
</organism>
<sequence>MDAWQPIYVAFILTATESGHGDQQIHRAQVPTRKAHFVFLSAAEFTMERAFWLLLPLSAFQPTRSREICLTLPTMKNPRAPDLELALSV</sequence>